<dbReference type="WBParaSite" id="HPLM_0001113901-mRNA-1">
    <property type="protein sequence ID" value="HPLM_0001113901-mRNA-1"/>
    <property type="gene ID" value="HPLM_0001113901"/>
</dbReference>
<accession>A0A0N4WJF1</accession>
<reference evidence="1" key="1">
    <citation type="submission" date="2017-02" db="UniProtKB">
        <authorList>
            <consortium name="WormBaseParasite"/>
        </authorList>
    </citation>
    <scope>IDENTIFICATION</scope>
</reference>
<organism evidence="1">
    <name type="scientific">Haemonchus placei</name>
    <name type="common">Barber's pole worm</name>
    <dbReference type="NCBI Taxonomy" id="6290"/>
    <lineage>
        <taxon>Eukaryota</taxon>
        <taxon>Metazoa</taxon>
        <taxon>Ecdysozoa</taxon>
        <taxon>Nematoda</taxon>
        <taxon>Chromadorea</taxon>
        <taxon>Rhabditida</taxon>
        <taxon>Rhabditina</taxon>
        <taxon>Rhabditomorpha</taxon>
        <taxon>Strongyloidea</taxon>
        <taxon>Trichostrongylidae</taxon>
        <taxon>Haemonchus</taxon>
    </lineage>
</organism>
<sequence length="100" mass="11505">MFQICRWCTDGGSVLDSRLDIRDYSGIYTKESWPLWVAILGNGLSWNLFPRNRCCSGVDRLNWCPSIQVAALVGVTVRVRGMRLWYRDLGSTLLDDGWLY</sequence>
<name>A0A0N4WJF1_HAEPC</name>
<dbReference type="AlphaFoldDB" id="A0A0N4WJF1"/>
<protein>
    <submittedName>
        <fullName evidence="1">Transmembrane protein</fullName>
    </submittedName>
</protein>
<proteinExistence type="predicted"/>
<evidence type="ECO:0000313" key="1">
    <source>
        <dbReference type="WBParaSite" id="HPLM_0001113901-mRNA-1"/>
    </source>
</evidence>